<dbReference type="EMBL" id="VFPP01000001">
    <property type="protein sequence ID" value="TQM78597.1"/>
    <property type="molecule type" value="Genomic_DNA"/>
</dbReference>
<sequence>MTDHPEAVGLPDRALELLGAAREHHSRRCAPPTAGGRRTAATSPPAHRSGTR</sequence>
<dbReference type="AlphaFoldDB" id="A0A543J701"/>
<keyword evidence="3" id="KW-1185">Reference proteome</keyword>
<dbReference type="RefSeq" id="WP_170231923.1">
    <property type="nucleotide sequence ID" value="NZ_VFPP01000001.1"/>
</dbReference>
<name>A0A543J701_9PSEU</name>
<organism evidence="2 3">
    <name type="scientific">Saccharothrix saharensis</name>
    <dbReference type="NCBI Taxonomy" id="571190"/>
    <lineage>
        <taxon>Bacteria</taxon>
        <taxon>Bacillati</taxon>
        <taxon>Actinomycetota</taxon>
        <taxon>Actinomycetes</taxon>
        <taxon>Pseudonocardiales</taxon>
        <taxon>Pseudonocardiaceae</taxon>
        <taxon>Saccharothrix</taxon>
    </lineage>
</organism>
<evidence type="ECO:0000313" key="2">
    <source>
        <dbReference type="EMBL" id="TQM78597.1"/>
    </source>
</evidence>
<proteinExistence type="predicted"/>
<comment type="caution">
    <text evidence="2">The sequence shown here is derived from an EMBL/GenBank/DDBJ whole genome shotgun (WGS) entry which is preliminary data.</text>
</comment>
<evidence type="ECO:0000256" key="1">
    <source>
        <dbReference type="SAM" id="MobiDB-lite"/>
    </source>
</evidence>
<gene>
    <name evidence="2" type="ORF">FHX81_0868</name>
</gene>
<protein>
    <submittedName>
        <fullName evidence="2">Uncharacterized protein</fullName>
    </submittedName>
</protein>
<feature type="region of interest" description="Disordered" evidence="1">
    <location>
        <begin position="21"/>
        <end position="52"/>
    </location>
</feature>
<accession>A0A543J701</accession>
<evidence type="ECO:0000313" key="3">
    <source>
        <dbReference type="Proteomes" id="UP000316628"/>
    </source>
</evidence>
<dbReference type="Proteomes" id="UP000316628">
    <property type="component" value="Unassembled WGS sequence"/>
</dbReference>
<reference evidence="2 3" key="1">
    <citation type="submission" date="2019-06" db="EMBL/GenBank/DDBJ databases">
        <title>Sequencing the genomes of 1000 actinobacteria strains.</title>
        <authorList>
            <person name="Klenk H.-P."/>
        </authorList>
    </citation>
    <scope>NUCLEOTIDE SEQUENCE [LARGE SCALE GENOMIC DNA]</scope>
    <source>
        <strain evidence="2 3">DSM 45456</strain>
    </source>
</reference>